<name>A0A0G1UPG7_9BACT</name>
<evidence type="ECO:0000313" key="3">
    <source>
        <dbReference type="Proteomes" id="UP000034661"/>
    </source>
</evidence>
<dbReference type="EMBL" id="LCPJ01000005">
    <property type="protein sequence ID" value="KKU96034.1"/>
    <property type="molecule type" value="Genomic_DNA"/>
</dbReference>
<evidence type="ECO:0000313" key="2">
    <source>
        <dbReference type="EMBL" id="KKU96034.1"/>
    </source>
</evidence>
<evidence type="ECO:0000256" key="1">
    <source>
        <dbReference type="SAM" id="MobiDB-lite"/>
    </source>
</evidence>
<accession>A0A0G1UPG7</accession>
<dbReference type="AlphaFoldDB" id="A0A0G1UPG7"/>
<gene>
    <name evidence="2" type="ORF">UY27_C0005G0011</name>
</gene>
<comment type="caution">
    <text evidence="2">The sequence shown here is derived from an EMBL/GenBank/DDBJ whole genome shotgun (WGS) entry which is preliminary data.</text>
</comment>
<sequence>MREPNRKLISAAEANGVSVDQLYSFFSDVGDMSEAEALKYIAGIAQATAALNVAREITERIGSFKDVAADTASYIIFASKKRRGRRVPDPVGDLVQRKLDGKQASG</sequence>
<proteinExistence type="predicted"/>
<dbReference type="Proteomes" id="UP000034661">
    <property type="component" value="Unassembled WGS sequence"/>
</dbReference>
<organism evidence="2 3">
    <name type="scientific">Candidatus Gottesmanbacteria bacterium GW2011_GWA1_48_13</name>
    <dbReference type="NCBI Taxonomy" id="1618439"/>
    <lineage>
        <taxon>Bacteria</taxon>
        <taxon>Candidatus Gottesmaniibacteriota</taxon>
    </lineage>
</organism>
<reference evidence="2 3" key="1">
    <citation type="journal article" date="2015" name="Nature">
        <title>rRNA introns, odd ribosomes, and small enigmatic genomes across a large radiation of phyla.</title>
        <authorList>
            <person name="Brown C.T."/>
            <person name="Hug L.A."/>
            <person name="Thomas B.C."/>
            <person name="Sharon I."/>
            <person name="Castelle C.J."/>
            <person name="Singh A."/>
            <person name="Wilkins M.J."/>
            <person name="Williams K.H."/>
            <person name="Banfield J.F."/>
        </authorList>
    </citation>
    <scope>NUCLEOTIDE SEQUENCE [LARGE SCALE GENOMIC DNA]</scope>
</reference>
<protein>
    <submittedName>
        <fullName evidence="2">Uncharacterized protein</fullName>
    </submittedName>
</protein>
<feature type="compositionally biased region" description="Basic and acidic residues" evidence="1">
    <location>
        <begin position="95"/>
        <end position="106"/>
    </location>
</feature>
<feature type="region of interest" description="Disordered" evidence="1">
    <location>
        <begin position="85"/>
        <end position="106"/>
    </location>
</feature>